<protein>
    <submittedName>
        <fullName evidence="2">Glycosyltransferase</fullName>
    </submittedName>
</protein>
<dbReference type="PANTHER" id="PTHR45947:SF3">
    <property type="entry name" value="SULFOQUINOVOSYL TRANSFERASE SQD2"/>
    <property type="match status" value="1"/>
</dbReference>
<dbReference type="PANTHER" id="PTHR45947">
    <property type="entry name" value="SULFOQUINOVOSYL TRANSFERASE SQD2"/>
    <property type="match status" value="1"/>
</dbReference>
<dbReference type="Pfam" id="PF13692">
    <property type="entry name" value="Glyco_trans_1_4"/>
    <property type="match status" value="1"/>
</dbReference>
<dbReference type="GO" id="GO:0016757">
    <property type="term" value="F:glycosyltransferase activity"/>
    <property type="evidence" value="ECO:0007669"/>
    <property type="project" value="TreeGrafter"/>
</dbReference>
<dbReference type="InterPro" id="IPR050194">
    <property type="entry name" value="Glycosyltransferase_grp1"/>
</dbReference>
<sequence length="385" mass="41521">MDALMNSPTTASNRNSRRLRVAIYAPHFAEYSYRLASGLARHCDVRLVLNRKDANQQWELADIAVTTPFKTRIRDLSLRRAGAIGIPASFMDIISFRPDVVHCHEVPEVYTSKLIQFLRPLGIPLVLTVHDAIPHSEGGSGTSPREDGWRARMRAAASVVTTHGESCIADFRHATPDFNGEIVSSMHGVLMVPPTRAAAIEPESARILFFGRMWAYKGLDIFIDAIDLLDRRGVAHEAIVAGRGPEMTRLGARMEAMPTVKTIDAYISPEDTGQLFQSATVVALPYKDATQSGVLASAYGNSRPVVASATGGIPDVVTDGVNGLLVPPGNAAALADALERVLTSKSLTATLTDGARQTAAGQLNWDRIADGLLPSYRKLAGRTVS</sequence>
<dbReference type="Pfam" id="PF13579">
    <property type="entry name" value="Glyco_trans_4_4"/>
    <property type="match status" value="1"/>
</dbReference>
<organism evidence="2 3">
    <name type="scientific">Bradyrhizobium canariense</name>
    <dbReference type="NCBI Taxonomy" id="255045"/>
    <lineage>
        <taxon>Bacteria</taxon>
        <taxon>Pseudomonadati</taxon>
        <taxon>Pseudomonadota</taxon>
        <taxon>Alphaproteobacteria</taxon>
        <taxon>Hyphomicrobiales</taxon>
        <taxon>Nitrobacteraceae</taxon>
        <taxon>Bradyrhizobium</taxon>
    </lineage>
</organism>
<proteinExistence type="predicted"/>
<evidence type="ECO:0000259" key="1">
    <source>
        <dbReference type="Pfam" id="PF13579"/>
    </source>
</evidence>
<evidence type="ECO:0000313" key="2">
    <source>
        <dbReference type="EMBL" id="OSJ17629.1"/>
    </source>
</evidence>
<feature type="domain" description="Glycosyltransferase subfamily 4-like N-terminal" evidence="1">
    <location>
        <begin position="30"/>
        <end position="163"/>
    </location>
</feature>
<dbReference type="Proteomes" id="UP000193553">
    <property type="component" value="Unassembled WGS sequence"/>
</dbReference>
<name>A0A1X3HE00_9BRAD</name>
<dbReference type="InterPro" id="IPR028098">
    <property type="entry name" value="Glyco_trans_4-like_N"/>
</dbReference>
<dbReference type="EMBL" id="NAFI01000140">
    <property type="protein sequence ID" value="OSJ17629.1"/>
    <property type="molecule type" value="Genomic_DNA"/>
</dbReference>
<reference evidence="2 3" key="1">
    <citation type="submission" date="2017-03" db="EMBL/GenBank/DDBJ databases">
        <title>Whole genome sequences of fourteen strains of Bradyrhizobium canariense and one strain of Bradyrhizobium japonicum isolated from Lupinus (Papilionoideae: Genisteae) species in Algeria.</title>
        <authorList>
            <person name="Crovadore J."/>
            <person name="Chekireb D."/>
            <person name="Brachmann A."/>
            <person name="Chablais R."/>
            <person name="Cochard B."/>
            <person name="Lefort F."/>
        </authorList>
    </citation>
    <scope>NUCLEOTIDE SEQUENCE [LARGE SCALE GENOMIC DNA]</scope>
    <source>
        <strain evidence="2 3">UBMA195</strain>
    </source>
</reference>
<dbReference type="Gene3D" id="3.40.50.2000">
    <property type="entry name" value="Glycogen Phosphorylase B"/>
    <property type="match status" value="2"/>
</dbReference>
<gene>
    <name evidence="2" type="ORF">BSZ18_03910</name>
</gene>
<dbReference type="AlphaFoldDB" id="A0A1X3HE00"/>
<keyword evidence="2" id="KW-0808">Transferase</keyword>
<dbReference type="SUPFAM" id="SSF53756">
    <property type="entry name" value="UDP-Glycosyltransferase/glycogen phosphorylase"/>
    <property type="match status" value="1"/>
</dbReference>
<accession>A0A1X3HE00</accession>
<dbReference type="CDD" id="cd03801">
    <property type="entry name" value="GT4_PimA-like"/>
    <property type="match status" value="1"/>
</dbReference>
<comment type="caution">
    <text evidence="2">The sequence shown here is derived from an EMBL/GenBank/DDBJ whole genome shotgun (WGS) entry which is preliminary data.</text>
</comment>
<evidence type="ECO:0000313" key="3">
    <source>
        <dbReference type="Proteomes" id="UP000193553"/>
    </source>
</evidence>